<comment type="caution">
    <text evidence="6">The sequence shown here is derived from an EMBL/GenBank/DDBJ whole genome shotgun (WGS) entry which is preliminary data.</text>
</comment>
<comment type="similarity">
    <text evidence="1">Belongs to the acetyltransferase family. RimI subfamily.</text>
</comment>
<dbReference type="InterPro" id="IPR016181">
    <property type="entry name" value="Acyl_CoA_acyltransferase"/>
</dbReference>
<dbReference type="Pfam" id="PF00583">
    <property type="entry name" value="Acetyltransf_1"/>
    <property type="match status" value="1"/>
</dbReference>
<dbReference type="NCBIfam" id="TIGR01575">
    <property type="entry name" value="rimI"/>
    <property type="match status" value="1"/>
</dbReference>
<evidence type="ECO:0000256" key="1">
    <source>
        <dbReference type="ARBA" id="ARBA00005395"/>
    </source>
</evidence>
<keyword evidence="3" id="KW-0808">Transferase</keyword>
<dbReference type="PANTHER" id="PTHR43420">
    <property type="entry name" value="ACETYLTRANSFERASE"/>
    <property type="match status" value="1"/>
</dbReference>
<dbReference type="Gene3D" id="3.40.630.30">
    <property type="match status" value="1"/>
</dbReference>
<dbReference type="Proteomes" id="UP000739538">
    <property type="component" value="Unassembled WGS sequence"/>
</dbReference>
<reference evidence="6" key="1">
    <citation type="submission" date="2020-04" db="EMBL/GenBank/DDBJ databases">
        <authorList>
            <person name="Zhang T."/>
        </authorList>
    </citation>
    <scope>NUCLEOTIDE SEQUENCE</scope>
    <source>
        <strain evidence="6">HKST-UBA02</strain>
    </source>
</reference>
<sequence>MYEILPLGPEDLDDVAELEARCFSDPWPRELFLREAEDRPDNFCRVVRNLEGELLAYSIAWIIADEAHLGDIAVAPEQRGKGLGKLLLQELIDEAKIRGAVHIVLEVRASNESAIALYESYGFVKVAIRKGYYQDDAEDALVMMLLLQTEAQRDRGTGTQSYVGRKS</sequence>
<evidence type="ECO:0000313" key="6">
    <source>
        <dbReference type="EMBL" id="MCA9757608.1"/>
    </source>
</evidence>
<protein>
    <submittedName>
        <fullName evidence="6">Ribosomal protein S18-alanine N-acetyltransferase</fullName>
    </submittedName>
</protein>
<dbReference type="PROSITE" id="PS51186">
    <property type="entry name" value="GNAT"/>
    <property type="match status" value="1"/>
</dbReference>
<organism evidence="6 7">
    <name type="scientific">Eiseniibacteriota bacterium</name>
    <dbReference type="NCBI Taxonomy" id="2212470"/>
    <lineage>
        <taxon>Bacteria</taxon>
        <taxon>Candidatus Eiseniibacteriota</taxon>
    </lineage>
</organism>
<dbReference type="GO" id="GO:0005840">
    <property type="term" value="C:ribosome"/>
    <property type="evidence" value="ECO:0007669"/>
    <property type="project" value="UniProtKB-KW"/>
</dbReference>
<evidence type="ECO:0000256" key="3">
    <source>
        <dbReference type="ARBA" id="ARBA00022679"/>
    </source>
</evidence>
<evidence type="ECO:0000256" key="4">
    <source>
        <dbReference type="ARBA" id="ARBA00023315"/>
    </source>
</evidence>
<gene>
    <name evidence="6" type="primary">rimI</name>
    <name evidence="6" type="ORF">KDA27_17515</name>
</gene>
<keyword evidence="6" id="KW-0689">Ribosomal protein</keyword>
<proteinExistence type="inferred from homology"/>
<keyword evidence="2" id="KW-0963">Cytoplasm</keyword>
<dbReference type="CDD" id="cd04301">
    <property type="entry name" value="NAT_SF"/>
    <property type="match status" value="1"/>
</dbReference>
<evidence type="ECO:0000313" key="7">
    <source>
        <dbReference type="Proteomes" id="UP000739538"/>
    </source>
</evidence>
<dbReference type="EMBL" id="JAGQHS010000108">
    <property type="protein sequence ID" value="MCA9757608.1"/>
    <property type="molecule type" value="Genomic_DNA"/>
</dbReference>
<dbReference type="InterPro" id="IPR006464">
    <property type="entry name" value="AcTrfase_RimI/Ard1"/>
</dbReference>
<dbReference type="SUPFAM" id="SSF55729">
    <property type="entry name" value="Acyl-CoA N-acyltransferases (Nat)"/>
    <property type="match status" value="1"/>
</dbReference>
<keyword evidence="4" id="KW-0012">Acyltransferase</keyword>
<dbReference type="InterPro" id="IPR000182">
    <property type="entry name" value="GNAT_dom"/>
</dbReference>
<evidence type="ECO:0000256" key="2">
    <source>
        <dbReference type="ARBA" id="ARBA00022490"/>
    </source>
</evidence>
<dbReference type="GO" id="GO:0008080">
    <property type="term" value="F:N-acetyltransferase activity"/>
    <property type="evidence" value="ECO:0007669"/>
    <property type="project" value="InterPro"/>
</dbReference>
<reference evidence="6" key="2">
    <citation type="journal article" date="2021" name="Microbiome">
        <title>Successional dynamics and alternative stable states in a saline activated sludge microbial community over 9 years.</title>
        <authorList>
            <person name="Wang Y."/>
            <person name="Ye J."/>
            <person name="Ju F."/>
            <person name="Liu L."/>
            <person name="Boyd J.A."/>
            <person name="Deng Y."/>
            <person name="Parks D.H."/>
            <person name="Jiang X."/>
            <person name="Yin X."/>
            <person name="Woodcroft B.J."/>
            <person name="Tyson G.W."/>
            <person name="Hugenholtz P."/>
            <person name="Polz M.F."/>
            <person name="Zhang T."/>
        </authorList>
    </citation>
    <scope>NUCLEOTIDE SEQUENCE</scope>
    <source>
        <strain evidence="6">HKST-UBA02</strain>
    </source>
</reference>
<dbReference type="AlphaFoldDB" id="A0A956NGU5"/>
<dbReference type="PANTHER" id="PTHR43420:SF44">
    <property type="entry name" value="ACETYLTRANSFERASE YPEA"/>
    <property type="match status" value="1"/>
</dbReference>
<keyword evidence="6" id="KW-0687">Ribonucleoprotein</keyword>
<accession>A0A956NGU5</accession>
<name>A0A956NGU5_UNCEI</name>
<evidence type="ECO:0000259" key="5">
    <source>
        <dbReference type="PROSITE" id="PS51186"/>
    </source>
</evidence>
<feature type="domain" description="N-acetyltransferase" evidence="5">
    <location>
        <begin position="2"/>
        <end position="148"/>
    </location>
</feature>
<dbReference type="InterPro" id="IPR050680">
    <property type="entry name" value="YpeA/RimI_acetyltransf"/>
</dbReference>